<protein>
    <recommendedName>
        <fullName evidence="4">DUF4913 domain-containing protein</fullName>
    </recommendedName>
</protein>
<feature type="compositionally biased region" description="Basic and acidic residues" evidence="1">
    <location>
        <begin position="208"/>
        <end position="217"/>
    </location>
</feature>
<feature type="compositionally biased region" description="Basic and acidic residues" evidence="1">
    <location>
        <begin position="14"/>
        <end position="33"/>
    </location>
</feature>
<evidence type="ECO:0000256" key="1">
    <source>
        <dbReference type="SAM" id="MobiDB-lite"/>
    </source>
</evidence>
<sequence>MSEDDITPNRRRREPATDEPSEHDPANTEELDKQLSAITEVVGGLAKKVNSLRERIDALENGDTGDEDEQDDKHDRPAAWVVFTPPAAAEDRQHRKDGHSPNWTLDNFVAWYNATYVGLAGGPATPIPECWRQHPGLAMEVATLAYSWRRANVGATANVRDAQYWHHTWRPGFAARLNEWTHAHCIDGRHRPAGASVRPDRFTQATSEEAHVRKEAS</sequence>
<dbReference type="EMBL" id="JAGPXE010000013">
    <property type="protein sequence ID" value="MBQ0927531.1"/>
    <property type="molecule type" value="Genomic_DNA"/>
</dbReference>
<name>A0ABS5DML1_9PSEU</name>
<proteinExistence type="predicted"/>
<accession>A0ABS5DML1</accession>
<reference evidence="2 3" key="1">
    <citation type="submission" date="2021-04" db="EMBL/GenBank/DDBJ databases">
        <title>Whole-genome sequencing of Saccharopolyspora endophytica KCTC 19397.</title>
        <authorList>
            <person name="Ay H."/>
            <person name="Saygin H."/>
            <person name="Sahin N."/>
        </authorList>
    </citation>
    <scope>NUCLEOTIDE SEQUENCE [LARGE SCALE GENOMIC DNA]</scope>
    <source>
        <strain evidence="2 3">KCTC 19397</strain>
    </source>
</reference>
<evidence type="ECO:0000313" key="3">
    <source>
        <dbReference type="Proteomes" id="UP000674084"/>
    </source>
</evidence>
<evidence type="ECO:0000313" key="2">
    <source>
        <dbReference type="EMBL" id="MBQ0927531.1"/>
    </source>
</evidence>
<feature type="region of interest" description="Disordered" evidence="1">
    <location>
        <begin position="1"/>
        <end position="35"/>
    </location>
</feature>
<organism evidence="2 3">
    <name type="scientific">Saccharopolyspora endophytica</name>
    <dbReference type="NCBI Taxonomy" id="543886"/>
    <lineage>
        <taxon>Bacteria</taxon>
        <taxon>Bacillati</taxon>
        <taxon>Actinomycetota</taxon>
        <taxon>Actinomycetes</taxon>
        <taxon>Pseudonocardiales</taxon>
        <taxon>Pseudonocardiaceae</taxon>
        <taxon>Saccharopolyspora</taxon>
    </lineage>
</organism>
<keyword evidence="3" id="KW-1185">Reference proteome</keyword>
<evidence type="ECO:0008006" key="4">
    <source>
        <dbReference type="Google" id="ProtNLM"/>
    </source>
</evidence>
<comment type="caution">
    <text evidence="2">The sequence shown here is derived from an EMBL/GenBank/DDBJ whole genome shotgun (WGS) entry which is preliminary data.</text>
</comment>
<dbReference type="Proteomes" id="UP000674084">
    <property type="component" value="Unassembled WGS sequence"/>
</dbReference>
<feature type="region of interest" description="Disordered" evidence="1">
    <location>
        <begin position="191"/>
        <end position="217"/>
    </location>
</feature>
<gene>
    <name evidence="2" type="ORF">KBO27_26635</name>
</gene>
<dbReference type="RefSeq" id="WP_210972583.1">
    <property type="nucleotide sequence ID" value="NZ_JAGPXE010000013.1"/>
</dbReference>